<feature type="transmembrane region" description="Helical" evidence="1">
    <location>
        <begin position="12"/>
        <end position="30"/>
    </location>
</feature>
<evidence type="ECO:0000313" key="3">
    <source>
        <dbReference type="Proteomes" id="UP000676649"/>
    </source>
</evidence>
<dbReference type="RefSeq" id="WP_215579263.1">
    <property type="nucleotide sequence ID" value="NZ_CP073754.1"/>
</dbReference>
<keyword evidence="1" id="KW-0472">Membrane</keyword>
<dbReference type="GO" id="GO:0042597">
    <property type="term" value="C:periplasmic space"/>
    <property type="evidence" value="ECO:0007669"/>
    <property type="project" value="InterPro"/>
</dbReference>
<dbReference type="InterPro" id="IPR012899">
    <property type="entry name" value="LTXXQ"/>
</dbReference>
<dbReference type="EMBL" id="CP073754">
    <property type="protein sequence ID" value="QWF69410.1"/>
    <property type="molecule type" value="Genomic_DNA"/>
</dbReference>
<dbReference type="AlphaFoldDB" id="A0A975R7N2"/>
<accession>A0A975R7N2</accession>
<keyword evidence="1" id="KW-0812">Transmembrane</keyword>
<gene>
    <name evidence="2" type="ORF">KEF85_08430</name>
</gene>
<keyword evidence="1" id="KW-1133">Transmembrane helix</keyword>
<dbReference type="Proteomes" id="UP000676649">
    <property type="component" value="Chromosome"/>
</dbReference>
<keyword evidence="3" id="KW-1185">Reference proteome</keyword>
<sequence length="153" mass="17005">MITISNRYSNTCVRVITAAAFIVSMGFVSGQASASGRHHEEKVEVRIKDMHDNLSINPAQEVLWAKVAETMQEDAKVMDKLTQARADHAKDMTAIDDLKSYAEITTAHADGIKNLIPVFSALYDSMSDEQKKAADTLFRHVDHKHGHKKPADK</sequence>
<dbReference type="Pfam" id="PF07813">
    <property type="entry name" value="LTXXQ"/>
    <property type="match status" value="1"/>
</dbReference>
<protein>
    <submittedName>
        <fullName evidence="2">Spy/CpxP family protein refolding chaperone</fullName>
    </submittedName>
</protein>
<evidence type="ECO:0000256" key="1">
    <source>
        <dbReference type="SAM" id="Phobius"/>
    </source>
</evidence>
<proteinExistence type="predicted"/>
<evidence type="ECO:0000313" key="2">
    <source>
        <dbReference type="EMBL" id="QWF69410.1"/>
    </source>
</evidence>
<name>A0A975R7N2_9GAMM</name>
<reference evidence="2" key="1">
    <citation type="submission" date="2021-04" db="EMBL/GenBank/DDBJ databases">
        <title>Draft genome sequence data of methanotrophic Methylovulum sp. strain S1L and Methylomonas sp. strain S2AM isolated from boreal lake water columns.</title>
        <authorList>
            <person name="Rissanen A.J."/>
            <person name="Mangayil R."/>
            <person name="Svenning M.M."/>
            <person name="Khanongnuch R."/>
        </authorList>
    </citation>
    <scope>NUCLEOTIDE SEQUENCE</scope>
    <source>
        <strain evidence="2">S2AM</strain>
    </source>
</reference>
<dbReference type="KEGG" id="mpad:KEF85_08430"/>
<organism evidence="2 3">
    <name type="scientific">Methylomonas paludis</name>
    <dbReference type="NCBI Taxonomy" id="1173101"/>
    <lineage>
        <taxon>Bacteria</taxon>
        <taxon>Pseudomonadati</taxon>
        <taxon>Pseudomonadota</taxon>
        <taxon>Gammaproteobacteria</taxon>
        <taxon>Methylococcales</taxon>
        <taxon>Methylococcaceae</taxon>
        <taxon>Methylomonas</taxon>
    </lineage>
</organism>